<dbReference type="Gene3D" id="1.25.40.10">
    <property type="entry name" value="Tetratricopeptide repeat domain"/>
    <property type="match status" value="2"/>
</dbReference>
<dbReference type="AlphaFoldDB" id="A0A1M7Y0E2"/>
<organism evidence="2 3">
    <name type="scientific">Desulfopila aestuarii DSM 18488</name>
    <dbReference type="NCBI Taxonomy" id="1121416"/>
    <lineage>
        <taxon>Bacteria</taxon>
        <taxon>Pseudomonadati</taxon>
        <taxon>Thermodesulfobacteriota</taxon>
        <taxon>Desulfobulbia</taxon>
        <taxon>Desulfobulbales</taxon>
        <taxon>Desulfocapsaceae</taxon>
        <taxon>Desulfopila</taxon>
    </lineage>
</organism>
<dbReference type="SMART" id="SM00028">
    <property type="entry name" value="TPR"/>
    <property type="match status" value="3"/>
</dbReference>
<evidence type="ECO:0000256" key="1">
    <source>
        <dbReference type="SAM" id="MobiDB-lite"/>
    </source>
</evidence>
<name>A0A1M7Y0E2_9BACT</name>
<dbReference type="EMBL" id="FRFE01000003">
    <property type="protein sequence ID" value="SHO45057.1"/>
    <property type="molecule type" value="Genomic_DNA"/>
</dbReference>
<keyword evidence="3" id="KW-1185">Reference proteome</keyword>
<dbReference type="InterPro" id="IPR019734">
    <property type="entry name" value="TPR_rpt"/>
</dbReference>
<proteinExistence type="predicted"/>
<dbReference type="Pfam" id="PF13176">
    <property type="entry name" value="TPR_7"/>
    <property type="match status" value="1"/>
</dbReference>
<sequence length="200" mass="22244">MSTTIQNMKDIGPMAGGDRAKNESDPVKADYEEGKRFLNNGNLAQAAVSFHNALLGYEERGDKTGLANASNQLGHVCMAKEDYVGAENHYRRSLQLCEEFGDAMSLFTLSKRFVEVYRGQKSYDKAIEACLDLLDTYQKNNDPRGTVELLENMAEIYVEAGTVDKAADTYRTIAKIHRNYKHNSIADSFDEKAREIAAGA</sequence>
<dbReference type="PANTHER" id="PTHR10098">
    <property type="entry name" value="RAPSYN-RELATED"/>
    <property type="match status" value="1"/>
</dbReference>
<evidence type="ECO:0000313" key="3">
    <source>
        <dbReference type="Proteomes" id="UP000184603"/>
    </source>
</evidence>
<dbReference type="Proteomes" id="UP000184603">
    <property type="component" value="Unassembled WGS sequence"/>
</dbReference>
<reference evidence="2 3" key="1">
    <citation type="submission" date="2016-12" db="EMBL/GenBank/DDBJ databases">
        <authorList>
            <person name="Song W.-J."/>
            <person name="Kurnit D.M."/>
        </authorList>
    </citation>
    <scope>NUCLEOTIDE SEQUENCE [LARGE SCALE GENOMIC DNA]</scope>
    <source>
        <strain evidence="2 3">DSM 18488</strain>
    </source>
</reference>
<dbReference type="InterPro" id="IPR011990">
    <property type="entry name" value="TPR-like_helical_dom_sf"/>
</dbReference>
<accession>A0A1M7Y0E2</accession>
<gene>
    <name evidence="2" type="ORF">SAMN02745220_00981</name>
</gene>
<protein>
    <submittedName>
        <fullName evidence="2">Tetratricopeptide repeat-containing protein</fullName>
    </submittedName>
</protein>
<dbReference type="RefSeq" id="WP_084553486.1">
    <property type="nucleotide sequence ID" value="NZ_FRFE01000003.1"/>
</dbReference>
<evidence type="ECO:0000313" key="2">
    <source>
        <dbReference type="EMBL" id="SHO45057.1"/>
    </source>
</evidence>
<feature type="region of interest" description="Disordered" evidence="1">
    <location>
        <begin position="1"/>
        <end position="26"/>
    </location>
</feature>
<dbReference type="OrthoDB" id="5430667at2"/>
<dbReference type="STRING" id="1121416.SAMN02745220_00981"/>
<dbReference type="SUPFAM" id="SSF48452">
    <property type="entry name" value="TPR-like"/>
    <property type="match status" value="1"/>
</dbReference>